<name>A0ABR8JCW7_9NOST</name>
<keyword evidence="2" id="KW-1185">Reference proteome</keyword>
<dbReference type="Proteomes" id="UP000660381">
    <property type="component" value="Unassembled WGS sequence"/>
</dbReference>
<evidence type="ECO:0000313" key="2">
    <source>
        <dbReference type="Proteomes" id="UP000660381"/>
    </source>
</evidence>
<organism evidence="1 2">
    <name type="scientific">Anabaena catenula FACHB-362</name>
    <dbReference type="NCBI Taxonomy" id="2692877"/>
    <lineage>
        <taxon>Bacteria</taxon>
        <taxon>Bacillati</taxon>
        <taxon>Cyanobacteriota</taxon>
        <taxon>Cyanophyceae</taxon>
        <taxon>Nostocales</taxon>
        <taxon>Nostocaceae</taxon>
        <taxon>Anabaena</taxon>
    </lineage>
</organism>
<dbReference type="RefSeq" id="WP_190908789.1">
    <property type="nucleotide sequence ID" value="NZ_JACJTQ010000054.1"/>
</dbReference>
<gene>
    <name evidence="1" type="ORF">H6G68_23345</name>
</gene>
<sequence>MSYPKLSGEEITKRGRELYEKSIRTLVETAENIGKIISINVETGEYKIGDDLIITSRKLQTKQADAPIWAGRIGFDAVYTIYSPILALHAAIF</sequence>
<comment type="caution">
    <text evidence="1">The sequence shown here is derived from an EMBL/GenBank/DDBJ whole genome shotgun (WGS) entry which is preliminary data.</text>
</comment>
<dbReference type="EMBL" id="JACJTQ010000054">
    <property type="protein sequence ID" value="MBD2694646.1"/>
    <property type="molecule type" value="Genomic_DNA"/>
</dbReference>
<reference evidence="1 2" key="1">
    <citation type="journal article" date="2020" name="ISME J.">
        <title>Comparative genomics reveals insights into cyanobacterial evolution and habitat adaptation.</title>
        <authorList>
            <person name="Chen M.Y."/>
            <person name="Teng W.K."/>
            <person name="Zhao L."/>
            <person name="Hu C.X."/>
            <person name="Zhou Y.K."/>
            <person name="Han B.P."/>
            <person name="Song L.R."/>
            <person name="Shu W.S."/>
        </authorList>
    </citation>
    <scope>NUCLEOTIDE SEQUENCE [LARGE SCALE GENOMIC DNA]</scope>
    <source>
        <strain evidence="1 2">FACHB-362</strain>
    </source>
</reference>
<protein>
    <submittedName>
        <fullName evidence="1">Uncharacterized protein</fullName>
    </submittedName>
</protein>
<evidence type="ECO:0000313" key="1">
    <source>
        <dbReference type="EMBL" id="MBD2694646.1"/>
    </source>
</evidence>
<accession>A0ABR8JCW7</accession>
<proteinExistence type="predicted"/>